<reference evidence="1 2" key="1">
    <citation type="submission" date="2008-12" db="EMBL/GenBank/DDBJ databases">
        <authorList>
            <person name="Fulton L."/>
            <person name="Clifton S."/>
            <person name="Fulton B."/>
            <person name="Xu J."/>
            <person name="Minx P."/>
            <person name="Pepin K.H."/>
            <person name="Johnson M."/>
            <person name="Bhonagiri V."/>
            <person name="Nash W.E."/>
            <person name="Mardis E.R."/>
            <person name="Wilson R.K."/>
        </authorList>
    </citation>
    <scope>NUCLEOTIDE SEQUENCE [LARGE SCALE GENOMIC DNA]</scope>
    <source>
        <strain evidence="1 2">DSM 12042</strain>
    </source>
</reference>
<comment type="caution">
    <text evidence="1">The sequence shown here is derived from an EMBL/GenBank/DDBJ whole genome shotgun (WGS) entry which is preliminary data.</text>
</comment>
<reference evidence="1 2" key="2">
    <citation type="submission" date="2009-02" db="EMBL/GenBank/DDBJ databases">
        <title>Draft genome sequence of Holdemania filiformis DSM 12042.</title>
        <authorList>
            <person name="Sudarsanam P."/>
            <person name="Ley R."/>
            <person name="Guruge J."/>
            <person name="Turnbaugh P.J."/>
            <person name="Mahowald M."/>
            <person name="Liep D."/>
            <person name="Gordon J."/>
        </authorList>
    </citation>
    <scope>NUCLEOTIDE SEQUENCE [LARGE SCALE GENOMIC DNA]</scope>
    <source>
        <strain evidence="1 2">DSM 12042</strain>
    </source>
</reference>
<sequence>MDDKIHFTSFEKKFLPESEKEIRQSVGIFPQSNAGSEVFLL</sequence>
<accession>B9Y2L2</accession>
<gene>
    <name evidence="1" type="ORF">HOLDEFILI_00037</name>
</gene>
<organism evidence="1 2">
    <name type="scientific">Holdemania filiformis DSM 12042</name>
    <dbReference type="NCBI Taxonomy" id="545696"/>
    <lineage>
        <taxon>Bacteria</taxon>
        <taxon>Bacillati</taxon>
        <taxon>Bacillota</taxon>
        <taxon>Erysipelotrichia</taxon>
        <taxon>Erysipelotrichales</taxon>
        <taxon>Erysipelotrichaceae</taxon>
        <taxon>Holdemania</taxon>
    </lineage>
</organism>
<evidence type="ECO:0000313" key="2">
    <source>
        <dbReference type="Proteomes" id="UP000005950"/>
    </source>
</evidence>
<proteinExistence type="predicted"/>
<dbReference type="HOGENOM" id="CLU_3271176_0_0_9"/>
<dbReference type="Proteomes" id="UP000005950">
    <property type="component" value="Unassembled WGS sequence"/>
</dbReference>
<evidence type="ECO:0000313" key="1">
    <source>
        <dbReference type="EMBL" id="EEF69774.1"/>
    </source>
</evidence>
<dbReference type="AlphaFoldDB" id="B9Y2L2"/>
<dbReference type="STRING" id="545696.HOLDEFILI_00037"/>
<protein>
    <submittedName>
        <fullName evidence="1">Uncharacterized protein</fullName>
    </submittedName>
</protein>
<dbReference type="EMBL" id="ACCF01000002">
    <property type="protein sequence ID" value="EEF69774.1"/>
    <property type="molecule type" value="Genomic_DNA"/>
</dbReference>
<name>B9Y2L2_9FIRM</name>